<protein>
    <recommendedName>
        <fullName evidence="6">GH26 domain-containing protein</fullName>
    </recommendedName>
</protein>
<evidence type="ECO:0000256" key="2">
    <source>
        <dbReference type="ARBA" id="ARBA00023295"/>
    </source>
</evidence>
<feature type="domain" description="GH26" evidence="6">
    <location>
        <begin position="253"/>
        <end position="559"/>
    </location>
</feature>
<keyword evidence="5" id="KW-0472">Membrane</keyword>
<dbReference type="GO" id="GO:0004553">
    <property type="term" value="F:hydrolase activity, hydrolyzing O-glycosyl compounds"/>
    <property type="evidence" value="ECO:0007669"/>
    <property type="project" value="InterPro"/>
</dbReference>
<feature type="active site" description="Nucleophile" evidence="3">
    <location>
        <position position="497"/>
    </location>
</feature>
<dbReference type="EMBL" id="CP157762">
    <property type="protein sequence ID" value="XBP92705.1"/>
    <property type="molecule type" value="Genomic_DNA"/>
</dbReference>
<dbReference type="InterPro" id="IPR017853">
    <property type="entry name" value="GH"/>
</dbReference>
<evidence type="ECO:0000256" key="3">
    <source>
        <dbReference type="PROSITE-ProRule" id="PRU01100"/>
    </source>
</evidence>
<gene>
    <name evidence="8" type="ORF">ABUL08_24385</name>
    <name evidence="7" type="ORF">VK199_24310</name>
</gene>
<feature type="active site" description="Proton donor" evidence="3">
    <location>
        <position position="392"/>
    </location>
</feature>
<organism evidence="8">
    <name type="scientific">Micromonospora sp. CCTCC AA 2012012</name>
    <dbReference type="NCBI Taxonomy" id="3111921"/>
    <lineage>
        <taxon>Bacteria</taxon>
        <taxon>Bacillati</taxon>
        <taxon>Actinomycetota</taxon>
        <taxon>Actinomycetes</taxon>
        <taxon>Micromonosporales</taxon>
        <taxon>Micromonosporaceae</taxon>
        <taxon>Micromonospora</taxon>
    </lineage>
</organism>
<dbReference type="RefSeq" id="WP_350932306.1">
    <property type="nucleotide sequence ID" value="NZ_CP157762.1"/>
</dbReference>
<evidence type="ECO:0000313" key="7">
    <source>
        <dbReference type="EMBL" id="XBP92705.1"/>
    </source>
</evidence>
<sequence length="559" mass="59094">MPADRDHHSAPGTGQPTSLWPGQDIPRQHGSPDPGPALPWPDDTAAARPAPPAARSYLPWPDGDRPTQPVDGGQPWPVDGHQQQWTAGDGYAQQWAEGAASAHGHAQQWAGPAVLEDRAWPSAGAPPVGLAEEPSWSDATHPAVGPDGVHPPVGVDDARAQLGPADAFAPGGTDSGYPPPPGGAGPDPRFPGPPPVPAPSGGDRRRWTIIVAAAVVLALAGGGVAVATLRGPDRTPPQSIGTAESGVATAPAPGANGAPASSAGPGGTQGLGGRPADASPSTAAPADRTPRFAGTRQTLPGASIAVQSGETFAQALNRSDRTFGTLKMARVFYPGLPPAWDNSRAEVADRTVVVSFKASPQEVNTGKYDARLSAWFRSIPRDHNVYWSYFHEPEDDVERGAFTAAAYKSAWRRIAGLADKVDNPKLINTLILMCWTLDPKSRRSFDAFYPGSDVVETLGWDCYNWGAKWKRYAPPQEIYGDMISKSKELGKPWGVAETGSDLVPGDSGSGRAAWIRSMTSYLNDQRPEFVSYYNQVVSQGDFRLQDTPSIQAWRSFCVA</sequence>
<evidence type="ECO:0000259" key="6">
    <source>
        <dbReference type="PROSITE" id="PS51764"/>
    </source>
</evidence>
<dbReference type="InterPro" id="IPR022790">
    <property type="entry name" value="GH26_dom"/>
</dbReference>
<dbReference type="EMBL" id="CP159342">
    <property type="protein sequence ID" value="XCH73402.1"/>
    <property type="molecule type" value="Genomic_DNA"/>
</dbReference>
<feature type="compositionally biased region" description="Low complexity" evidence="4">
    <location>
        <begin position="141"/>
        <end position="155"/>
    </location>
</feature>
<dbReference type="PROSITE" id="PS51764">
    <property type="entry name" value="GH26"/>
    <property type="match status" value="1"/>
</dbReference>
<dbReference type="SUPFAM" id="SSF51445">
    <property type="entry name" value="(Trans)glycosidases"/>
    <property type="match status" value="1"/>
</dbReference>
<feature type="region of interest" description="Disordered" evidence="4">
    <location>
        <begin position="1"/>
        <end position="203"/>
    </location>
</feature>
<reference evidence="7" key="1">
    <citation type="submission" date="2024-01" db="EMBL/GenBank/DDBJ databases">
        <title>The genome sequence of Micromonospora mangrovi CCTCC AA 2012012.</title>
        <authorList>
            <person name="Gao J."/>
        </authorList>
    </citation>
    <scope>NUCLEOTIDE SEQUENCE</scope>
    <source>
        <strain evidence="7">CCTCC AA 2012012</strain>
    </source>
</reference>
<reference evidence="8" key="2">
    <citation type="submission" date="2024-06" db="EMBL/GenBank/DDBJ databases">
        <title>Micromonospora mangrovi CCTCC AA 2012012 genome sequences.</title>
        <authorList>
            <person name="Gao J."/>
        </authorList>
    </citation>
    <scope>NUCLEOTIDE SEQUENCE</scope>
    <source>
        <strain evidence="8">CCTCC AA 2012012</strain>
    </source>
</reference>
<feature type="transmembrane region" description="Helical" evidence="5">
    <location>
        <begin position="207"/>
        <end position="229"/>
    </location>
</feature>
<comment type="similarity">
    <text evidence="3">Belongs to the glycosyl hydrolase 26 family.</text>
</comment>
<dbReference type="AlphaFoldDB" id="A0AAU8HA33"/>
<feature type="compositionally biased region" description="Low complexity" evidence="4">
    <location>
        <begin position="246"/>
        <end position="263"/>
    </location>
</feature>
<evidence type="ECO:0000256" key="5">
    <source>
        <dbReference type="SAM" id="Phobius"/>
    </source>
</evidence>
<keyword evidence="1 3" id="KW-0378">Hydrolase</keyword>
<keyword evidence="2 3" id="KW-0326">Glycosidase</keyword>
<feature type="compositionally biased region" description="Gly residues" evidence="4">
    <location>
        <begin position="264"/>
        <end position="273"/>
    </location>
</feature>
<feature type="compositionally biased region" description="Low complexity" evidence="4">
    <location>
        <begin position="274"/>
        <end position="287"/>
    </location>
</feature>
<keyword evidence="5" id="KW-1133">Transmembrane helix</keyword>
<feature type="region of interest" description="Disordered" evidence="4">
    <location>
        <begin position="227"/>
        <end position="295"/>
    </location>
</feature>
<feature type="compositionally biased region" description="Pro residues" evidence="4">
    <location>
        <begin position="177"/>
        <end position="198"/>
    </location>
</feature>
<evidence type="ECO:0000256" key="1">
    <source>
        <dbReference type="ARBA" id="ARBA00022801"/>
    </source>
</evidence>
<evidence type="ECO:0000256" key="4">
    <source>
        <dbReference type="SAM" id="MobiDB-lite"/>
    </source>
</evidence>
<accession>A0AAU8HA33</accession>
<name>A0AAU8HA33_9ACTN</name>
<proteinExistence type="inferred from homology"/>
<evidence type="ECO:0000313" key="8">
    <source>
        <dbReference type="EMBL" id="XCH73402.1"/>
    </source>
</evidence>
<keyword evidence="5" id="KW-0812">Transmembrane</keyword>
<dbReference type="Gene3D" id="3.20.20.80">
    <property type="entry name" value="Glycosidases"/>
    <property type="match status" value="1"/>
</dbReference>